<dbReference type="InterPro" id="IPR038062">
    <property type="entry name" value="ScdA-like_N_sf"/>
</dbReference>
<reference evidence="1 2" key="1">
    <citation type="journal article" date="2020" name="Antonie Van Leeuwenhoek">
        <title>Rhodopirellula heiligendammensis sp. nov., Rhodopirellula pilleata sp. nov., and Rhodopirellula solitaria sp. nov. isolated from natural or artificial marine surfaces in Northern Germany and California, USA, and emended description of the genus Rhodopirellula.</title>
        <authorList>
            <person name="Kallscheuer N."/>
            <person name="Wiegand S."/>
            <person name="Jogler M."/>
            <person name="Boedeker C."/>
            <person name="Peeters S.H."/>
            <person name="Rast P."/>
            <person name="Heuer A."/>
            <person name="Jetten M.S.M."/>
            <person name="Rohde M."/>
            <person name="Jogler C."/>
        </authorList>
    </citation>
    <scope>NUCLEOTIDE SEQUENCE [LARGE SCALE GENOMIC DNA]</scope>
    <source>
        <strain evidence="1 2">Poly21</strain>
    </source>
</reference>
<proteinExistence type="predicted"/>
<dbReference type="Proteomes" id="UP000319908">
    <property type="component" value="Unassembled WGS sequence"/>
</dbReference>
<evidence type="ECO:0000313" key="2">
    <source>
        <dbReference type="Proteomes" id="UP000319908"/>
    </source>
</evidence>
<dbReference type="SUPFAM" id="SSF140683">
    <property type="entry name" value="SP0561-like"/>
    <property type="match status" value="1"/>
</dbReference>
<protein>
    <submittedName>
        <fullName evidence="1">Uncharacterized protein</fullName>
    </submittedName>
</protein>
<dbReference type="RefSeq" id="WP_146409413.1">
    <property type="nucleotide sequence ID" value="NZ_SJPU01000003.1"/>
</dbReference>
<accession>A0A5C6BG22</accession>
<sequence length="63" mass="6768">MDCDLDTSIPDWIIEHPETTGVFSGLGLDINCAGKSLEYACLQNDLSPTVVLEQLRDAIDGSA</sequence>
<evidence type="ECO:0000313" key="1">
    <source>
        <dbReference type="EMBL" id="TWU11103.1"/>
    </source>
</evidence>
<keyword evidence="2" id="KW-1185">Reference proteome</keyword>
<organism evidence="1 2">
    <name type="scientific">Allorhodopirellula heiligendammensis</name>
    <dbReference type="NCBI Taxonomy" id="2714739"/>
    <lineage>
        <taxon>Bacteria</taxon>
        <taxon>Pseudomonadati</taxon>
        <taxon>Planctomycetota</taxon>
        <taxon>Planctomycetia</taxon>
        <taxon>Pirellulales</taxon>
        <taxon>Pirellulaceae</taxon>
        <taxon>Allorhodopirellula</taxon>
    </lineage>
</organism>
<name>A0A5C6BG22_9BACT</name>
<gene>
    <name evidence="1" type="ORF">Poly21_50100</name>
</gene>
<comment type="caution">
    <text evidence="1">The sequence shown here is derived from an EMBL/GenBank/DDBJ whole genome shotgun (WGS) entry which is preliminary data.</text>
</comment>
<dbReference type="AlphaFoldDB" id="A0A5C6BG22"/>
<dbReference type="OrthoDB" id="287027at2"/>
<dbReference type="EMBL" id="SJPU01000003">
    <property type="protein sequence ID" value="TWU11103.1"/>
    <property type="molecule type" value="Genomic_DNA"/>
</dbReference>